<protein>
    <recommendedName>
        <fullName evidence="2">TerD domain-containing protein</fullName>
    </recommendedName>
</protein>
<feature type="domain" description="TerD" evidence="2">
    <location>
        <begin position="65"/>
        <end position="251"/>
    </location>
</feature>
<comment type="similarity">
    <text evidence="1">Belongs to the CAPAB/TerDEXZ family.</text>
</comment>
<dbReference type="EMBL" id="BMMH01000010">
    <property type="protein sequence ID" value="GGL27085.1"/>
    <property type="molecule type" value="Genomic_DNA"/>
</dbReference>
<gene>
    <name evidence="3" type="ORF">GCM10011588_47290</name>
</gene>
<evidence type="ECO:0000313" key="4">
    <source>
        <dbReference type="Proteomes" id="UP000638263"/>
    </source>
</evidence>
<dbReference type="PANTHER" id="PTHR32097">
    <property type="entry name" value="CAMP-BINDING PROTEIN 1-RELATED"/>
    <property type="match status" value="1"/>
</dbReference>
<comment type="caution">
    <text evidence="3">The sequence shown here is derived from an EMBL/GenBank/DDBJ whole genome shotgun (WGS) entry which is preliminary data.</text>
</comment>
<sequence>MTAAGPRRAESPRYQNIRTRRPRVQVTGLPEFVRKFTENHYCRISYPAVTDMLGITDDYERESRMGVSLSKGGNVSLSKAAPGLTAVAVGLGWDVRTTTGTDFDLDASAIATGADKKVVSDQHFVFFNNLKSPEGAIEHVGDNTTGEGEGDDEVINVDLANTPPTIENIVFPVSIYEADGRSQSFGQVRNAYIRVVNRANGEELARYDLSEDASTETAMVFGELYRNGAEWKFRAIGQGYASGLSGIARDYGVNV</sequence>
<evidence type="ECO:0000256" key="1">
    <source>
        <dbReference type="ARBA" id="ARBA00008775"/>
    </source>
</evidence>
<dbReference type="Proteomes" id="UP000638263">
    <property type="component" value="Unassembled WGS sequence"/>
</dbReference>
<dbReference type="Pfam" id="PF02342">
    <property type="entry name" value="TerD"/>
    <property type="match status" value="1"/>
</dbReference>
<name>A0A917RSH9_9NOCA</name>
<dbReference type="InterPro" id="IPR051324">
    <property type="entry name" value="Stress/Tellurium_Resist"/>
</dbReference>
<dbReference type="InterPro" id="IPR003325">
    <property type="entry name" value="TerD"/>
</dbReference>
<dbReference type="Gene3D" id="2.60.60.30">
    <property type="entry name" value="sav2460 like domains"/>
    <property type="match status" value="1"/>
</dbReference>
<dbReference type="PANTHER" id="PTHR32097:SF4">
    <property type="entry name" value="GENERAL STRESS PROTEIN 16U"/>
    <property type="match status" value="1"/>
</dbReference>
<reference evidence="3" key="1">
    <citation type="journal article" date="2014" name="Int. J. Syst. Evol. Microbiol.">
        <title>Complete genome sequence of Corynebacterium casei LMG S-19264T (=DSM 44701T), isolated from a smear-ripened cheese.</title>
        <authorList>
            <consortium name="US DOE Joint Genome Institute (JGI-PGF)"/>
            <person name="Walter F."/>
            <person name="Albersmeier A."/>
            <person name="Kalinowski J."/>
            <person name="Ruckert C."/>
        </authorList>
    </citation>
    <scope>NUCLEOTIDE SEQUENCE</scope>
    <source>
        <strain evidence="3">CGMCC 4.3508</strain>
    </source>
</reference>
<organism evidence="3 4">
    <name type="scientific">Nocardia jinanensis</name>
    <dbReference type="NCBI Taxonomy" id="382504"/>
    <lineage>
        <taxon>Bacteria</taxon>
        <taxon>Bacillati</taxon>
        <taxon>Actinomycetota</taxon>
        <taxon>Actinomycetes</taxon>
        <taxon>Mycobacteriales</taxon>
        <taxon>Nocardiaceae</taxon>
        <taxon>Nocardia</taxon>
    </lineage>
</organism>
<reference evidence="3" key="2">
    <citation type="submission" date="2020-09" db="EMBL/GenBank/DDBJ databases">
        <authorList>
            <person name="Sun Q."/>
            <person name="Zhou Y."/>
        </authorList>
    </citation>
    <scope>NUCLEOTIDE SEQUENCE</scope>
    <source>
        <strain evidence="3">CGMCC 4.3508</strain>
    </source>
</reference>
<keyword evidence="4" id="KW-1185">Reference proteome</keyword>
<evidence type="ECO:0000313" key="3">
    <source>
        <dbReference type="EMBL" id="GGL27085.1"/>
    </source>
</evidence>
<dbReference type="AlphaFoldDB" id="A0A917RSH9"/>
<evidence type="ECO:0000259" key="2">
    <source>
        <dbReference type="Pfam" id="PF02342"/>
    </source>
</evidence>
<proteinExistence type="inferred from homology"/>
<dbReference type="CDD" id="cd06974">
    <property type="entry name" value="TerD_like"/>
    <property type="match status" value="1"/>
</dbReference>
<accession>A0A917RSH9</accession>